<dbReference type="CDD" id="cd06170">
    <property type="entry name" value="LuxR_C_like"/>
    <property type="match status" value="1"/>
</dbReference>
<dbReference type="Pfam" id="PF00196">
    <property type="entry name" value="GerE"/>
    <property type="match status" value="1"/>
</dbReference>
<evidence type="ECO:0000313" key="7">
    <source>
        <dbReference type="EMBL" id="MBT0770262.1"/>
    </source>
</evidence>
<dbReference type="InterPro" id="IPR011006">
    <property type="entry name" value="CheY-like_superfamily"/>
</dbReference>
<keyword evidence="1" id="KW-0805">Transcription regulation</keyword>
<evidence type="ECO:0000256" key="4">
    <source>
        <dbReference type="PROSITE-ProRule" id="PRU00169"/>
    </source>
</evidence>
<name>A0ABS5TGN8_9ACTN</name>
<evidence type="ECO:0000313" key="8">
    <source>
        <dbReference type="Proteomes" id="UP001197247"/>
    </source>
</evidence>
<sequence>MRTQLEAEASVESVTSTDSGIAAMIEVTSRSVDVMVLGLNLRGLSSSEVLRRVMAEKATRECRVIVVLTREEAAATEDVLRLGADGVIVDQFTAEDLCYAVRGVVAGHMVLMGGAADRLVGWFRSVAESSPPEPAETDTAALHALTAREREILELVAHGNSTEEVAGLLAIGVTTVRTHLHRLRYKLGVRDRAGLVSYAFRTGLMVTAA</sequence>
<dbReference type="Gene3D" id="3.40.50.2300">
    <property type="match status" value="1"/>
</dbReference>
<evidence type="ECO:0000256" key="3">
    <source>
        <dbReference type="ARBA" id="ARBA00023163"/>
    </source>
</evidence>
<keyword evidence="2" id="KW-0238">DNA-binding</keyword>
<evidence type="ECO:0000256" key="2">
    <source>
        <dbReference type="ARBA" id="ARBA00023125"/>
    </source>
</evidence>
<evidence type="ECO:0000259" key="6">
    <source>
        <dbReference type="PROSITE" id="PS50110"/>
    </source>
</evidence>
<dbReference type="SUPFAM" id="SSF52172">
    <property type="entry name" value="CheY-like"/>
    <property type="match status" value="1"/>
</dbReference>
<feature type="domain" description="Response regulatory" evidence="6">
    <location>
        <begin position="1"/>
        <end position="105"/>
    </location>
</feature>
<dbReference type="SMART" id="SM00421">
    <property type="entry name" value="HTH_LUXR"/>
    <property type="match status" value="1"/>
</dbReference>
<dbReference type="PANTHER" id="PTHR44688">
    <property type="entry name" value="DNA-BINDING TRANSCRIPTIONAL ACTIVATOR DEVR_DOSR"/>
    <property type="match status" value="1"/>
</dbReference>
<dbReference type="PANTHER" id="PTHR44688:SF16">
    <property type="entry name" value="DNA-BINDING TRANSCRIPTIONAL ACTIVATOR DEVR_DOSR"/>
    <property type="match status" value="1"/>
</dbReference>
<dbReference type="InterPro" id="IPR016032">
    <property type="entry name" value="Sig_transdc_resp-reg_C-effctor"/>
</dbReference>
<organism evidence="7 8">
    <name type="scientific">Kineosporia corallincola</name>
    <dbReference type="NCBI Taxonomy" id="2835133"/>
    <lineage>
        <taxon>Bacteria</taxon>
        <taxon>Bacillati</taxon>
        <taxon>Actinomycetota</taxon>
        <taxon>Actinomycetes</taxon>
        <taxon>Kineosporiales</taxon>
        <taxon>Kineosporiaceae</taxon>
        <taxon>Kineosporia</taxon>
    </lineage>
</organism>
<feature type="domain" description="HTH luxR-type" evidence="5">
    <location>
        <begin position="138"/>
        <end position="203"/>
    </location>
</feature>
<dbReference type="PROSITE" id="PS50110">
    <property type="entry name" value="RESPONSE_REGULATORY"/>
    <property type="match status" value="1"/>
</dbReference>
<reference evidence="7 8" key="1">
    <citation type="submission" date="2021-05" db="EMBL/GenBank/DDBJ databases">
        <title>Kineosporia and Streptomyces sp. nov. two new marine actinobacteria isolated from Coral.</title>
        <authorList>
            <person name="Buangrab K."/>
            <person name="Sutthacheep M."/>
            <person name="Yeemin T."/>
            <person name="Harunari E."/>
            <person name="Igarashi Y."/>
            <person name="Kanchanasin P."/>
            <person name="Tanasupawat S."/>
            <person name="Phongsopitanun W."/>
        </authorList>
    </citation>
    <scope>NUCLEOTIDE SEQUENCE [LARGE SCALE GENOMIC DNA]</scope>
    <source>
        <strain evidence="7 8">J2-2</strain>
    </source>
</reference>
<dbReference type="SUPFAM" id="SSF46894">
    <property type="entry name" value="C-terminal effector domain of the bipartite response regulators"/>
    <property type="match status" value="1"/>
</dbReference>
<gene>
    <name evidence="7" type="ORF">KIH74_15075</name>
</gene>
<evidence type="ECO:0000256" key="1">
    <source>
        <dbReference type="ARBA" id="ARBA00023015"/>
    </source>
</evidence>
<accession>A0ABS5TGN8</accession>
<dbReference type="InterPro" id="IPR000792">
    <property type="entry name" value="Tscrpt_reg_LuxR_C"/>
</dbReference>
<protein>
    <submittedName>
        <fullName evidence="7">Response regulator transcription factor</fullName>
    </submittedName>
</protein>
<dbReference type="EMBL" id="JAHBAY010000005">
    <property type="protein sequence ID" value="MBT0770262.1"/>
    <property type="molecule type" value="Genomic_DNA"/>
</dbReference>
<dbReference type="InterPro" id="IPR001789">
    <property type="entry name" value="Sig_transdc_resp-reg_receiver"/>
</dbReference>
<dbReference type="PROSITE" id="PS00622">
    <property type="entry name" value="HTH_LUXR_1"/>
    <property type="match status" value="1"/>
</dbReference>
<comment type="caution">
    <text evidence="4">Lacks conserved residue(s) required for the propagation of feature annotation.</text>
</comment>
<keyword evidence="8" id="KW-1185">Reference proteome</keyword>
<keyword evidence="3" id="KW-0804">Transcription</keyword>
<dbReference type="Pfam" id="PF00072">
    <property type="entry name" value="Response_reg"/>
    <property type="match status" value="1"/>
</dbReference>
<comment type="caution">
    <text evidence="7">The sequence shown here is derived from an EMBL/GenBank/DDBJ whole genome shotgun (WGS) entry which is preliminary data.</text>
</comment>
<proteinExistence type="predicted"/>
<dbReference type="PRINTS" id="PR00038">
    <property type="entry name" value="HTHLUXR"/>
</dbReference>
<dbReference type="Proteomes" id="UP001197247">
    <property type="component" value="Unassembled WGS sequence"/>
</dbReference>
<dbReference type="PROSITE" id="PS50043">
    <property type="entry name" value="HTH_LUXR_2"/>
    <property type="match status" value="1"/>
</dbReference>
<evidence type="ECO:0000259" key="5">
    <source>
        <dbReference type="PROSITE" id="PS50043"/>
    </source>
</evidence>